<dbReference type="InterPro" id="IPR023395">
    <property type="entry name" value="MCP_dom_sf"/>
</dbReference>
<dbReference type="InterPro" id="IPR018108">
    <property type="entry name" value="MCP_transmembrane"/>
</dbReference>
<organism evidence="10 11">
    <name type="scientific">Thalassiosira oceanica</name>
    <name type="common">Marine diatom</name>
    <dbReference type="NCBI Taxonomy" id="159749"/>
    <lineage>
        <taxon>Eukaryota</taxon>
        <taxon>Sar</taxon>
        <taxon>Stramenopiles</taxon>
        <taxon>Ochrophyta</taxon>
        <taxon>Bacillariophyta</taxon>
        <taxon>Coscinodiscophyceae</taxon>
        <taxon>Thalassiosirophycidae</taxon>
        <taxon>Thalassiosirales</taxon>
        <taxon>Thalassiosiraceae</taxon>
        <taxon>Thalassiosira</taxon>
    </lineage>
</organism>
<keyword evidence="3" id="KW-0813">Transport</keyword>
<feature type="non-terminal residue" evidence="10">
    <location>
        <position position="1"/>
    </location>
</feature>
<accession>K0TI54</accession>
<feature type="region of interest" description="Disordered" evidence="9">
    <location>
        <begin position="74"/>
        <end position="94"/>
    </location>
</feature>
<gene>
    <name evidence="10" type="ORF">THAOC_04889</name>
</gene>
<dbReference type="SUPFAM" id="SSF103506">
    <property type="entry name" value="Mitochondrial carrier"/>
    <property type="match status" value="1"/>
</dbReference>
<dbReference type="Pfam" id="PF00153">
    <property type="entry name" value="Mito_carr"/>
    <property type="match status" value="1"/>
</dbReference>
<evidence type="ECO:0000256" key="9">
    <source>
        <dbReference type="SAM" id="MobiDB-lite"/>
    </source>
</evidence>
<evidence type="ECO:0000256" key="4">
    <source>
        <dbReference type="ARBA" id="ARBA00022692"/>
    </source>
</evidence>
<dbReference type="PANTHER" id="PTHR45667">
    <property type="entry name" value="S-ADENOSYLMETHIONINE MITOCHONDRIAL CARRIER PROTEIN"/>
    <property type="match status" value="1"/>
</dbReference>
<evidence type="ECO:0000256" key="1">
    <source>
        <dbReference type="ARBA" id="ARBA00004141"/>
    </source>
</evidence>
<evidence type="ECO:0000256" key="3">
    <source>
        <dbReference type="ARBA" id="ARBA00022448"/>
    </source>
</evidence>
<sequence length="695" mass="75100">IAESRSQRSQRRDDGVPLRASTLLSDGADLFSAPQNGRGLTVTPPVNLAHCYWRESETQQAAQQSDGVDVWTAGTERGRRPRPRGRSISVPIHPSGRGSLPGFSLLGLLADSRPDPPPIETPSVLTFVLLSTPAAGVASLLAVRPSNSVACTRTVASGVVAGTGRNPHHRNHDARHLKQLRAGRNQDDHSSWRQTGAGLSLPLVLVAAALFGDAPIAVPMTMTLPTSATSLLTHTANEDAHREYTGFSSFILGSDAGDFTEDVRSSNDVPTEDLGSKSTDGGSVSSSKPDNLKDSAANQSQQAKRPKTSVRVDDIGRVVKENKVEVELVCSDDDRPEVKATAPVVKIDRDRFRKIKVYEPPFLRYLPSSVQPLISKQLSSISVLKEIPNDQLFVASVLAGSLTEAVRTVMLYPLATVKARVQARKSRSARTNRSLPRKVKLTCLSLIFEVKKGSLYDGLLPTLLVTVPASGVYSGTKEVSRRAFSALIHYQLFQAFLAQGDNEAISIVLINLLAAFFADVAALAIRTPADVLSLRLQVFGRDNIKSDFSSWLGDSLALLPAMVLTDIPYLMSRIFLNAAVTTSGENLGQYEVQTITVACLCAFLSTPFDVARTRILLPKLASDEGTRRLTSSSSETQVLSTMKRVYVEGDGGLPNLFAGWVERTAYLGLGRAWLDPLRVIGTTGLRDAILLKLFD</sequence>
<proteinExistence type="inferred from homology"/>
<evidence type="ECO:0000256" key="8">
    <source>
        <dbReference type="PROSITE-ProRule" id="PRU00282"/>
    </source>
</evidence>
<evidence type="ECO:0000313" key="10">
    <source>
        <dbReference type="EMBL" id="EJK73481.1"/>
    </source>
</evidence>
<evidence type="ECO:0000256" key="7">
    <source>
        <dbReference type="ARBA" id="ARBA00023136"/>
    </source>
</evidence>
<keyword evidence="5" id="KW-0677">Repeat</keyword>
<comment type="similarity">
    <text evidence="2">Belongs to the mitochondrial carrier (TC 2.A.29) family.</text>
</comment>
<evidence type="ECO:0000256" key="5">
    <source>
        <dbReference type="ARBA" id="ARBA00022737"/>
    </source>
</evidence>
<keyword evidence="7 8" id="KW-0472">Membrane</keyword>
<name>K0TI54_THAOC</name>
<dbReference type="OrthoDB" id="276989at2759"/>
<feature type="repeat" description="Solcar" evidence="8">
    <location>
        <begin position="391"/>
        <end position="483"/>
    </location>
</feature>
<dbReference type="GO" id="GO:0016020">
    <property type="term" value="C:membrane"/>
    <property type="evidence" value="ECO:0007669"/>
    <property type="project" value="UniProtKB-SubCell"/>
</dbReference>
<keyword evidence="11" id="KW-1185">Reference proteome</keyword>
<evidence type="ECO:0000256" key="2">
    <source>
        <dbReference type="ARBA" id="ARBA00006375"/>
    </source>
</evidence>
<evidence type="ECO:0000256" key="6">
    <source>
        <dbReference type="ARBA" id="ARBA00022989"/>
    </source>
</evidence>
<dbReference type="PROSITE" id="PS50920">
    <property type="entry name" value="SOLCAR"/>
    <property type="match status" value="1"/>
</dbReference>
<comment type="subcellular location">
    <subcellularLocation>
        <location evidence="1">Membrane</location>
        <topology evidence="1">Multi-pass membrane protein</topology>
    </subcellularLocation>
</comment>
<reference evidence="10 11" key="1">
    <citation type="journal article" date="2012" name="Genome Biol.">
        <title>Genome and low-iron response of an oceanic diatom adapted to chronic iron limitation.</title>
        <authorList>
            <person name="Lommer M."/>
            <person name="Specht M."/>
            <person name="Roy A.S."/>
            <person name="Kraemer L."/>
            <person name="Andreson R."/>
            <person name="Gutowska M.A."/>
            <person name="Wolf J."/>
            <person name="Bergner S.V."/>
            <person name="Schilhabel M.B."/>
            <person name="Klostermeier U.C."/>
            <person name="Beiko R.G."/>
            <person name="Rosenstiel P."/>
            <person name="Hippler M."/>
            <person name="Laroche J."/>
        </authorList>
    </citation>
    <scope>NUCLEOTIDE SEQUENCE [LARGE SCALE GENOMIC DNA]</scope>
    <source>
        <strain evidence="10 11">CCMP1005</strain>
    </source>
</reference>
<dbReference type="Gene3D" id="1.50.40.10">
    <property type="entry name" value="Mitochondrial carrier domain"/>
    <property type="match status" value="1"/>
</dbReference>
<feature type="region of interest" description="Disordered" evidence="9">
    <location>
        <begin position="261"/>
        <end position="310"/>
    </location>
</feature>
<protein>
    <submittedName>
        <fullName evidence="10">Uncharacterized protein</fullName>
    </submittedName>
</protein>
<feature type="compositionally biased region" description="Low complexity" evidence="9">
    <location>
        <begin position="276"/>
        <end position="287"/>
    </location>
</feature>
<evidence type="ECO:0000313" key="11">
    <source>
        <dbReference type="Proteomes" id="UP000266841"/>
    </source>
</evidence>
<keyword evidence="4 8" id="KW-0812">Transmembrane</keyword>
<dbReference type="AlphaFoldDB" id="K0TI54"/>
<comment type="caution">
    <text evidence="10">The sequence shown here is derived from an EMBL/GenBank/DDBJ whole genome shotgun (WGS) entry which is preliminary data.</text>
</comment>
<dbReference type="Proteomes" id="UP000266841">
    <property type="component" value="Unassembled WGS sequence"/>
</dbReference>
<dbReference type="EMBL" id="AGNL01004460">
    <property type="protein sequence ID" value="EJK73481.1"/>
    <property type="molecule type" value="Genomic_DNA"/>
</dbReference>
<keyword evidence="6" id="KW-1133">Transmembrane helix</keyword>